<dbReference type="PANTHER" id="PTHR43795">
    <property type="entry name" value="BIFUNCTIONAL ASPARTATE AMINOTRANSFERASE AND GLUTAMATE/ASPARTATE-PREPHENATE AMINOTRANSFERASE-RELATED"/>
    <property type="match status" value="1"/>
</dbReference>
<name>A0A9P5KAZ5_COLSI</name>
<evidence type="ECO:0000259" key="2">
    <source>
        <dbReference type="Pfam" id="PF00155"/>
    </source>
</evidence>
<dbReference type="AlphaFoldDB" id="A0A9P5KAZ5"/>
<gene>
    <name evidence="3" type="primary">sirI</name>
    <name evidence="3" type="ORF">CGCSCA2_v001287</name>
</gene>
<evidence type="ECO:0000313" key="3">
    <source>
        <dbReference type="EMBL" id="KAF4865406.1"/>
    </source>
</evidence>
<comment type="caution">
    <text evidence="3">The sequence shown here is derived from an EMBL/GenBank/DDBJ whole genome shotgun (WGS) entry which is preliminary data.</text>
</comment>
<dbReference type="OrthoDB" id="7042322at2759"/>
<dbReference type="InterPro" id="IPR015421">
    <property type="entry name" value="PyrdxlP-dep_Trfase_major"/>
</dbReference>
<dbReference type="EMBL" id="QPMT01000003">
    <property type="protein sequence ID" value="KAF4865406.1"/>
    <property type="molecule type" value="Genomic_DNA"/>
</dbReference>
<dbReference type="RefSeq" id="XP_036491905.1">
    <property type="nucleotide sequence ID" value="XM_036642783.1"/>
</dbReference>
<keyword evidence="3" id="KW-0808">Transferase</keyword>
<keyword evidence="1" id="KW-0663">Pyridoxal phosphate</keyword>
<dbReference type="Gene3D" id="3.90.1150.10">
    <property type="entry name" value="Aspartate Aminotransferase, domain 1"/>
    <property type="match status" value="1"/>
</dbReference>
<dbReference type="Pfam" id="PF00155">
    <property type="entry name" value="Aminotran_1_2"/>
    <property type="match status" value="1"/>
</dbReference>
<organism evidence="3 4">
    <name type="scientific">Colletotrichum siamense</name>
    <name type="common">Anthracnose fungus</name>
    <dbReference type="NCBI Taxonomy" id="690259"/>
    <lineage>
        <taxon>Eukaryota</taxon>
        <taxon>Fungi</taxon>
        <taxon>Dikarya</taxon>
        <taxon>Ascomycota</taxon>
        <taxon>Pezizomycotina</taxon>
        <taxon>Sordariomycetes</taxon>
        <taxon>Hypocreomycetidae</taxon>
        <taxon>Glomerellales</taxon>
        <taxon>Glomerellaceae</taxon>
        <taxon>Colletotrichum</taxon>
        <taxon>Colletotrichum gloeosporioides species complex</taxon>
    </lineage>
</organism>
<protein>
    <submittedName>
        <fullName evidence="3">Aminotransferase sirI</fullName>
    </submittedName>
</protein>
<dbReference type="InterPro" id="IPR004839">
    <property type="entry name" value="Aminotransferase_I/II_large"/>
</dbReference>
<proteinExistence type="predicted"/>
<dbReference type="GO" id="GO:0030170">
    <property type="term" value="F:pyridoxal phosphate binding"/>
    <property type="evidence" value="ECO:0007669"/>
    <property type="project" value="InterPro"/>
</dbReference>
<keyword evidence="4" id="KW-1185">Reference proteome</keyword>
<dbReference type="InterPro" id="IPR050478">
    <property type="entry name" value="Ethylene_sulfur-biosynth"/>
</dbReference>
<dbReference type="InterPro" id="IPR015424">
    <property type="entry name" value="PyrdxlP-dep_Trfase"/>
</dbReference>
<dbReference type="GO" id="GO:0008483">
    <property type="term" value="F:transaminase activity"/>
    <property type="evidence" value="ECO:0007669"/>
    <property type="project" value="UniProtKB-KW"/>
</dbReference>
<dbReference type="Proteomes" id="UP000711996">
    <property type="component" value="Unassembled WGS sequence"/>
</dbReference>
<sequence length="359" mass="40943">MDHVTQDDRVQWAISQRHVSQRGAYNFAHRDIWGPREKSMANPWSPSNPDGTVILRLAENSLMHQEVAQFIKETINVLPLDHLTYSTGPRGSLRLRRTLATFMNKEFHPRDAVTANDLFITPGLASGLDAVAWSVCDEGEGILVPQPFYNGFSFDLLNRSNTRVIGVSYKGMEGCSKLEDIFRPEVNKLALEAALNKARGEGVNVRALLISNMFSWSPHVLQDVWASMMNDQMWMESFMEKKTDLMVENYRVATSFFREHNVSYFEMNAGLFIWVDLRHLFNPLTLDGNLRIQSEGFIAHQQSELEITDLCARHGVMIAPGSVYMPEEFGWFRMTFSLGKEALEEGLKRFAKAIAEMRI</sequence>
<evidence type="ECO:0000313" key="4">
    <source>
        <dbReference type="Proteomes" id="UP000711996"/>
    </source>
</evidence>
<dbReference type="GeneID" id="59277423"/>
<dbReference type="Gene3D" id="3.40.640.10">
    <property type="entry name" value="Type I PLP-dependent aspartate aminotransferase-like (Major domain)"/>
    <property type="match status" value="1"/>
</dbReference>
<evidence type="ECO:0000256" key="1">
    <source>
        <dbReference type="ARBA" id="ARBA00022898"/>
    </source>
</evidence>
<reference evidence="3" key="1">
    <citation type="submission" date="2019-06" db="EMBL/GenBank/DDBJ databases">
        <authorList>
            <person name="Gan P."/>
            <person name="Shirasu K."/>
        </authorList>
    </citation>
    <scope>NUCLEOTIDE SEQUENCE [LARGE SCALE GENOMIC DNA]</scope>
    <source>
        <strain evidence="3">CAD2</strain>
    </source>
</reference>
<dbReference type="GO" id="GO:0006520">
    <property type="term" value="P:amino acid metabolic process"/>
    <property type="evidence" value="ECO:0007669"/>
    <property type="project" value="TreeGrafter"/>
</dbReference>
<dbReference type="InterPro" id="IPR015422">
    <property type="entry name" value="PyrdxlP-dep_Trfase_small"/>
</dbReference>
<dbReference type="SUPFAM" id="SSF53383">
    <property type="entry name" value="PLP-dependent transferases"/>
    <property type="match status" value="1"/>
</dbReference>
<accession>A0A9P5KAZ5</accession>
<dbReference type="PANTHER" id="PTHR43795:SF39">
    <property type="entry name" value="AMINOTRANSFERASE CLASS I_CLASSII DOMAIN-CONTAINING PROTEIN"/>
    <property type="match status" value="1"/>
</dbReference>
<keyword evidence="3" id="KW-0032">Aminotransferase</keyword>
<feature type="domain" description="Aminotransferase class I/classII large" evidence="2">
    <location>
        <begin position="210"/>
        <end position="349"/>
    </location>
</feature>